<keyword evidence="4" id="KW-1185">Reference proteome</keyword>
<feature type="compositionally biased region" description="Low complexity" evidence="1">
    <location>
        <begin position="64"/>
        <end position="73"/>
    </location>
</feature>
<keyword evidence="2" id="KW-1133">Transmembrane helix</keyword>
<feature type="transmembrane region" description="Helical" evidence="2">
    <location>
        <begin position="178"/>
        <end position="196"/>
    </location>
</feature>
<dbReference type="RefSeq" id="WP_329501023.1">
    <property type="nucleotide sequence ID" value="NZ_CP108460.1"/>
</dbReference>
<reference evidence="3 4" key="1">
    <citation type="submission" date="2022-10" db="EMBL/GenBank/DDBJ databases">
        <title>The complete genomes of actinobacterial strains from the NBC collection.</title>
        <authorList>
            <person name="Joergensen T.S."/>
            <person name="Alvarez Arevalo M."/>
            <person name="Sterndorff E.B."/>
            <person name="Faurdal D."/>
            <person name="Vuksanovic O."/>
            <person name="Mourched A.-S."/>
            <person name="Charusanti P."/>
            <person name="Shaw S."/>
            <person name="Blin K."/>
            <person name="Weber T."/>
        </authorList>
    </citation>
    <scope>NUCLEOTIDE SEQUENCE [LARGE SCALE GENOMIC DNA]</scope>
    <source>
        <strain evidence="3 4">NBC_01247</strain>
    </source>
</reference>
<proteinExistence type="predicted"/>
<evidence type="ECO:0000256" key="2">
    <source>
        <dbReference type="SAM" id="Phobius"/>
    </source>
</evidence>
<feature type="region of interest" description="Disordered" evidence="1">
    <location>
        <begin position="200"/>
        <end position="345"/>
    </location>
</feature>
<feature type="compositionally biased region" description="Gly residues" evidence="1">
    <location>
        <begin position="305"/>
        <end position="323"/>
    </location>
</feature>
<evidence type="ECO:0000313" key="4">
    <source>
        <dbReference type="Proteomes" id="UP001432014"/>
    </source>
</evidence>
<feature type="region of interest" description="Disordered" evidence="1">
    <location>
        <begin position="44"/>
        <end position="73"/>
    </location>
</feature>
<feature type="compositionally biased region" description="Low complexity" evidence="1">
    <location>
        <begin position="324"/>
        <end position="341"/>
    </location>
</feature>
<feature type="compositionally biased region" description="Low complexity" evidence="1">
    <location>
        <begin position="140"/>
        <end position="150"/>
    </location>
</feature>
<dbReference type="EMBL" id="CP108482">
    <property type="protein sequence ID" value="WUS54430.1"/>
    <property type="molecule type" value="Genomic_DNA"/>
</dbReference>
<sequence>MGKDQNTGKQPEEPAAEGYQLPAVAWVVPAARTPAAAVGAGGAAGFGGGEGEGRGAGEARPTEESSTAAPAAGAVPAVPAVPALPAVAGEAPAAPGAGTAVETGFTAEPVAVTAEPVTVTAASMAASTGPTEPPSGTGPGSVAQAASAAEALSGVVTGPVQEAADPEGGRPGRIPRPMVAAAVIAGLVLIGVPLGIGRFGGDDPHPGADGPPPAGYTQQDGGGDGFVPGVDAQGNVTLPAPLPGTDPTAQPALPGAPAADPGAAGGTGQEQNAVGGGQPGGRPGPAQSSGPTGNPGTAGQPAGQGTAGGGAAGGAAAAGGTGGAAPQPQTQPSAPVQVPAAKPAPPAAPVYNAVAGLWCSPPGNTTTTQQYGRYEKGEEGWVTNSGGYAADGCNGKYASLPMSGAAEKDDGNSVVWTFNTAPVVNGSCKLSVYVPASGDIKDVGGAPSYYTVQSKSEPGSGTINHFVVNQTSSRGSWVAVGTYPATNGKIAVMLHTRGEDWKDGTKTYAHHAASAVRANCTG</sequence>
<feature type="region of interest" description="Disordered" evidence="1">
    <location>
        <begin position="124"/>
        <end position="150"/>
    </location>
</feature>
<evidence type="ECO:0008006" key="5">
    <source>
        <dbReference type="Google" id="ProtNLM"/>
    </source>
</evidence>
<protein>
    <recommendedName>
        <fullName evidence="5">Translation initiation factor IF-2</fullName>
    </recommendedName>
</protein>
<evidence type="ECO:0000313" key="3">
    <source>
        <dbReference type="EMBL" id="WUS54430.1"/>
    </source>
</evidence>
<keyword evidence="2" id="KW-0812">Transmembrane</keyword>
<feature type="compositionally biased region" description="Low complexity" evidence="1">
    <location>
        <begin position="247"/>
        <end position="262"/>
    </location>
</feature>
<feature type="compositionally biased region" description="Low complexity" evidence="1">
    <location>
        <begin position="284"/>
        <end position="304"/>
    </location>
</feature>
<feature type="compositionally biased region" description="Gly residues" evidence="1">
    <location>
        <begin position="263"/>
        <end position="283"/>
    </location>
</feature>
<feature type="compositionally biased region" description="Basic and acidic residues" evidence="1">
    <location>
        <begin position="51"/>
        <end position="63"/>
    </location>
</feature>
<gene>
    <name evidence="3" type="ORF">OG469_02240</name>
</gene>
<name>A0ABZ1W0U2_9ACTN</name>
<organism evidence="3 4">
    <name type="scientific">Kitasatospora herbaricolor</name>
    <dbReference type="NCBI Taxonomy" id="68217"/>
    <lineage>
        <taxon>Bacteria</taxon>
        <taxon>Bacillati</taxon>
        <taxon>Actinomycetota</taxon>
        <taxon>Actinomycetes</taxon>
        <taxon>Kitasatosporales</taxon>
        <taxon>Streptomycetaceae</taxon>
        <taxon>Kitasatospora</taxon>
    </lineage>
</organism>
<dbReference type="Proteomes" id="UP001432014">
    <property type="component" value="Chromosome"/>
</dbReference>
<keyword evidence="2" id="KW-0472">Membrane</keyword>
<evidence type="ECO:0000256" key="1">
    <source>
        <dbReference type="SAM" id="MobiDB-lite"/>
    </source>
</evidence>
<accession>A0ABZ1W0U2</accession>